<comment type="caution">
    <text evidence="8">The sequence shown here is derived from an EMBL/GenBank/DDBJ whole genome shotgun (WGS) entry which is preliminary data.</text>
</comment>
<dbReference type="InterPro" id="IPR034457">
    <property type="entry name" value="Organic_radical-activating"/>
</dbReference>
<keyword evidence="3" id="KW-0949">S-adenosyl-L-methionine</keyword>
<dbReference type="GO" id="GO:0046872">
    <property type="term" value="F:metal ion binding"/>
    <property type="evidence" value="ECO:0007669"/>
    <property type="project" value="UniProtKB-KW"/>
</dbReference>
<dbReference type="InterPro" id="IPR058240">
    <property type="entry name" value="rSAM_sf"/>
</dbReference>
<evidence type="ECO:0000256" key="1">
    <source>
        <dbReference type="ARBA" id="ARBA00001966"/>
    </source>
</evidence>
<dbReference type="PATRIC" id="fig|1619088.3.peg.613"/>
<keyword evidence="5" id="KW-0408">Iron</keyword>
<comment type="cofactor">
    <cofactor evidence="1">
        <name>[4Fe-4S] cluster</name>
        <dbReference type="ChEBI" id="CHEBI:49883"/>
    </cofactor>
</comment>
<dbReference type="SFLD" id="SFLDG01094">
    <property type="entry name" value="Uncharacterised_Radical_SAM_Su"/>
    <property type="match status" value="1"/>
</dbReference>
<keyword evidence="2" id="KW-0004">4Fe-4S</keyword>
<evidence type="ECO:0000313" key="9">
    <source>
        <dbReference type="Proteomes" id="UP000034488"/>
    </source>
</evidence>
<dbReference type="InterPro" id="IPR007197">
    <property type="entry name" value="rSAM"/>
</dbReference>
<dbReference type="GO" id="GO:0016829">
    <property type="term" value="F:lyase activity"/>
    <property type="evidence" value="ECO:0007669"/>
    <property type="project" value="UniProtKB-KW"/>
</dbReference>
<dbReference type="PANTHER" id="PTHR30352:SF13">
    <property type="entry name" value="GLYCYL-RADICAL ENZYME ACTIVATING ENZYME YJJW-RELATED"/>
    <property type="match status" value="1"/>
</dbReference>
<dbReference type="SUPFAM" id="SSF102114">
    <property type="entry name" value="Radical SAM enzymes"/>
    <property type="match status" value="1"/>
</dbReference>
<keyword evidence="8" id="KW-0670">Pyruvate</keyword>
<dbReference type="InterPro" id="IPR013785">
    <property type="entry name" value="Aldolase_TIM"/>
</dbReference>
<organism evidence="8 9">
    <name type="scientific">candidate division WS6 bacterium GW2011_GWB1_33_6</name>
    <dbReference type="NCBI Taxonomy" id="1619088"/>
    <lineage>
        <taxon>Bacteria</taxon>
        <taxon>Candidatus Dojkabacteria</taxon>
    </lineage>
</organism>
<evidence type="ECO:0000259" key="7">
    <source>
        <dbReference type="PROSITE" id="PS51918"/>
    </source>
</evidence>
<protein>
    <submittedName>
        <fullName evidence="8">Pyruvate-formate lyase-activating enzyme</fullName>
    </submittedName>
</protein>
<proteinExistence type="predicted"/>
<dbReference type="GO" id="GO:0051539">
    <property type="term" value="F:4 iron, 4 sulfur cluster binding"/>
    <property type="evidence" value="ECO:0007669"/>
    <property type="project" value="UniProtKB-KW"/>
</dbReference>
<evidence type="ECO:0000256" key="3">
    <source>
        <dbReference type="ARBA" id="ARBA00022691"/>
    </source>
</evidence>
<evidence type="ECO:0000256" key="2">
    <source>
        <dbReference type="ARBA" id="ARBA00022485"/>
    </source>
</evidence>
<gene>
    <name evidence="8" type="ORF">UR47_C0019G0006</name>
</gene>
<dbReference type="SFLD" id="SFLDS00029">
    <property type="entry name" value="Radical_SAM"/>
    <property type="match status" value="1"/>
</dbReference>
<evidence type="ECO:0000313" key="8">
    <source>
        <dbReference type="EMBL" id="KKP54390.1"/>
    </source>
</evidence>
<evidence type="ECO:0000256" key="5">
    <source>
        <dbReference type="ARBA" id="ARBA00023004"/>
    </source>
</evidence>
<dbReference type="Proteomes" id="UP000034488">
    <property type="component" value="Unassembled WGS sequence"/>
</dbReference>
<dbReference type="SFLD" id="SFLDG01067">
    <property type="entry name" value="SPASM/twitch_domain_containing"/>
    <property type="match status" value="1"/>
</dbReference>
<accession>A0A0G0CT96</accession>
<keyword evidence="8" id="KW-0456">Lyase</keyword>
<dbReference type="NCBIfam" id="TIGR02495">
    <property type="entry name" value="NrdG2"/>
    <property type="match status" value="1"/>
</dbReference>
<feature type="domain" description="Radical SAM core" evidence="7">
    <location>
        <begin position="13"/>
        <end position="231"/>
    </location>
</feature>
<reference evidence="8 9" key="1">
    <citation type="journal article" date="2015" name="Nature">
        <title>rRNA introns, odd ribosomes, and small enigmatic genomes across a large radiation of phyla.</title>
        <authorList>
            <person name="Brown C.T."/>
            <person name="Hug L.A."/>
            <person name="Thomas B.C."/>
            <person name="Sharon I."/>
            <person name="Castelle C.J."/>
            <person name="Singh A."/>
            <person name="Wilkins M.J."/>
            <person name="Williams K.H."/>
            <person name="Banfield J.F."/>
        </authorList>
    </citation>
    <scope>NUCLEOTIDE SEQUENCE [LARGE SCALE GENOMIC DNA]</scope>
</reference>
<dbReference type="Gene3D" id="3.20.20.70">
    <property type="entry name" value="Aldolase class I"/>
    <property type="match status" value="1"/>
</dbReference>
<dbReference type="AlphaFoldDB" id="A0A0G0CT96"/>
<evidence type="ECO:0000256" key="6">
    <source>
        <dbReference type="ARBA" id="ARBA00023014"/>
    </source>
</evidence>
<keyword evidence="4" id="KW-0479">Metal-binding</keyword>
<evidence type="ECO:0000256" key="4">
    <source>
        <dbReference type="ARBA" id="ARBA00022723"/>
    </source>
</evidence>
<keyword evidence="6" id="KW-0411">Iron-sulfur</keyword>
<dbReference type="PROSITE" id="PS51918">
    <property type="entry name" value="RADICAL_SAM"/>
    <property type="match status" value="1"/>
</dbReference>
<name>A0A0G0CT96_9BACT</name>
<dbReference type="PANTHER" id="PTHR30352">
    <property type="entry name" value="PYRUVATE FORMATE-LYASE-ACTIVATING ENZYME"/>
    <property type="match status" value="1"/>
</dbReference>
<dbReference type="Pfam" id="PF04055">
    <property type="entry name" value="Radical_SAM"/>
    <property type="match status" value="1"/>
</dbReference>
<dbReference type="InterPro" id="IPR012840">
    <property type="entry name" value="NrdG2"/>
</dbReference>
<sequence>MLITGFQKSTLLDYPGKVAALIFTYGCNLRCEYCHNPELVTLPCVQSTVIPEEYIFSFLKQRNELLDAVAITGGEPTLQKDLITFIQKIKDLDLLVKLDTNGTNSKIVKEILDLDIVDYWAMDIKYEEEIYKQNLKGKIEYEEIEKSIELLMNMAKDYEFRTTYVKGIHTLNSAKGIGRLIKGSKRYYIQNFRPGKTINPGLNNTNSFTPDELIDIEKIVKKYVKEVEIRN</sequence>
<dbReference type="EMBL" id="LBPI01000019">
    <property type="protein sequence ID" value="KKP54390.1"/>
    <property type="molecule type" value="Genomic_DNA"/>
</dbReference>
<dbReference type="CDD" id="cd01335">
    <property type="entry name" value="Radical_SAM"/>
    <property type="match status" value="1"/>
</dbReference>